<keyword evidence="1 6" id="KW-0963">Cytoplasm</keyword>
<dbReference type="PANTHER" id="PTHR31760">
    <property type="entry name" value="S-ADENOSYL-L-METHIONINE-DEPENDENT METHYLTRANSFERASES SUPERFAMILY PROTEIN"/>
    <property type="match status" value="1"/>
</dbReference>
<keyword evidence="9" id="KW-1185">Reference proteome</keyword>
<name>A0A0G4K8T7_9SPIR</name>
<dbReference type="HAMAP" id="MF_00074">
    <property type="entry name" value="16SrRNA_methyltr_G"/>
    <property type="match status" value="1"/>
</dbReference>
<dbReference type="PIRSF" id="PIRSF003078">
    <property type="entry name" value="GidB"/>
    <property type="match status" value="1"/>
</dbReference>
<dbReference type="EMBL" id="CVLB01000002">
    <property type="protein sequence ID" value="CRF34470.1"/>
    <property type="molecule type" value="Genomic_DNA"/>
</dbReference>
<dbReference type="SUPFAM" id="SSF53335">
    <property type="entry name" value="S-adenosyl-L-methionine-dependent methyltransferases"/>
    <property type="match status" value="1"/>
</dbReference>
<dbReference type="Proteomes" id="UP000043763">
    <property type="component" value="Unassembled WGS sequence"/>
</dbReference>
<evidence type="ECO:0000256" key="5">
    <source>
        <dbReference type="ARBA" id="ARBA00022691"/>
    </source>
</evidence>
<gene>
    <name evidence="6 8" type="primary">rsmG</name>
    <name evidence="8" type="ORF">BRSU_2039</name>
</gene>
<keyword evidence="2 6" id="KW-0698">rRNA processing</keyword>
<keyword evidence="7" id="KW-0175">Coiled coil</keyword>
<evidence type="ECO:0000256" key="6">
    <source>
        <dbReference type="HAMAP-Rule" id="MF_00074"/>
    </source>
</evidence>
<comment type="function">
    <text evidence="6">Specifically methylates the N7 position of a guanine in 16S rRNA.</text>
</comment>
<evidence type="ECO:0000256" key="1">
    <source>
        <dbReference type="ARBA" id="ARBA00022490"/>
    </source>
</evidence>
<comment type="similarity">
    <text evidence="6">Belongs to the methyltransferase superfamily. RNA methyltransferase RsmG family.</text>
</comment>
<protein>
    <recommendedName>
        <fullName evidence="6">Ribosomal RNA small subunit methyltransferase G</fullName>
        <ecNumber evidence="6">2.1.1.-</ecNumber>
    </recommendedName>
    <alternativeName>
        <fullName evidence="6">16S rRNA 7-methylguanosine methyltransferase</fullName>
        <shortName evidence="6">16S rRNA m7G methyltransferase</shortName>
    </alternativeName>
</protein>
<accession>A0A0G4K8T7</accession>
<keyword evidence="3 6" id="KW-0489">Methyltransferase</keyword>
<dbReference type="AlphaFoldDB" id="A0A0G4K8T7"/>
<feature type="binding site" evidence="6">
    <location>
        <position position="138"/>
    </location>
    <ligand>
        <name>S-adenosyl-L-methionine</name>
        <dbReference type="ChEBI" id="CHEBI:59789"/>
    </ligand>
</feature>
<dbReference type="NCBIfam" id="TIGR00138">
    <property type="entry name" value="rsmG_gidB"/>
    <property type="match status" value="1"/>
</dbReference>
<dbReference type="OrthoDB" id="9808773at2"/>
<feature type="coiled-coil region" evidence="7">
    <location>
        <begin position="160"/>
        <end position="194"/>
    </location>
</feature>
<dbReference type="Pfam" id="PF02527">
    <property type="entry name" value="GidB"/>
    <property type="match status" value="1"/>
</dbReference>
<keyword evidence="5 6" id="KW-0949">S-adenosyl-L-methionine</keyword>
<dbReference type="CDD" id="cd02440">
    <property type="entry name" value="AdoMet_MTases"/>
    <property type="match status" value="1"/>
</dbReference>
<comment type="subcellular location">
    <subcellularLocation>
        <location evidence="6">Cytoplasm</location>
    </subcellularLocation>
</comment>
<dbReference type="PANTHER" id="PTHR31760:SF0">
    <property type="entry name" value="S-ADENOSYL-L-METHIONINE-DEPENDENT METHYLTRANSFERASES SUPERFAMILY PROTEIN"/>
    <property type="match status" value="1"/>
</dbReference>
<dbReference type="InterPro" id="IPR029063">
    <property type="entry name" value="SAM-dependent_MTases_sf"/>
</dbReference>
<dbReference type="RefSeq" id="WP_048595237.1">
    <property type="nucleotide sequence ID" value="NZ_CVLB01000002.1"/>
</dbReference>
<evidence type="ECO:0000256" key="3">
    <source>
        <dbReference type="ARBA" id="ARBA00022603"/>
    </source>
</evidence>
<dbReference type="Gene3D" id="3.40.50.150">
    <property type="entry name" value="Vaccinia Virus protein VP39"/>
    <property type="match status" value="1"/>
</dbReference>
<evidence type="ECO:0000313" key="8">
    <source>
        <dbReference type="EMBL" id="CRF34470.1"/>
    </source>
</evidence>
<feature type="binding site" evidence="6">
    <location>
        <position position="74"/>
    </location>
    <ligand>
        <name>S-adenosyl-L-methionine</name>
        <dbReference type="ChEBI" id="CHEBI:59789"/>
    </ligand>
</feature>
<organism evidence="8 9">
    <name type="scientific">Brachyspira suanatina</name>
    <dbReference type="NCBI Taxonomy" id="381802"/>
    <lineage>
        <taxon>Bacteria</taxon>
        <taxon>Pseudomonadati</taxon>
        <taxon>Spirochaetota</taxon>
        <taxon>Spirochaetia</taxon>
        <taxon>Brachyspirales</taxon>
        <taxon>Brachyspiraceae</taxon>
        <taxon>Brachyspira</taxon>
    </lineage>
</organism>
<feature type="binding site" evidence="6">
    <location>
        <position position="79"/>
    </location>
    <ligand>
        <name>S-adenosyl-L-methionine</name>
        <dbReference type="ChEBI" id="CHEBI:59789"/>
    </ligand>
</feature>
<keyword evidence="4 6" id="KW-0808">Transferase</keyword>
<evidence type="ECO:0000256" key="7">
    <source>
        <dbReference type="SAM" id="Coils"/>
    </source>
</evidence>
<evidence type="ECO:0000256" key="2">
    <source>
        <dbReference type="ARBA" id="ARBA00022552"/>
    </source>
</evidence>
<feature type="binding site" evidence="6">
    <location>
        <begin position="125"/>
        <end position="126"/>
    </location>
    <ligand>
        <name>S-adenosyl-L-methionine</name>
        <dbReference type="ChEBI" id="CHEBI:59789"/>
    </ligand>
</feature>
<evidence type="ECO:0000256" key="4">
    <source>
        <dbReference type="ARBA" id="ARBA00022679"/>
    </source>
</evidence>
<reference evidence="9" key="1">
    <citation type="submission" date="2015-04" db="EMBL/GenBank/DDBJ databases">
        <authorList>
            <person name="Mushtaq Mamoona"/>
        </authorList>
    </citation>
    <scope>NUCLEOTIDE SEQUENCE [LARGE SCALE GENOMIC DNA]</scope>
    <source>
        <strain evidence="9">AN4859/03</strain>
    </source>
</reference>
<sequence>MHYDSILDNISNIIKIDENKKEKLIKYASLVIDYNKNVNITGAKTEEDFFNDHIADCLLALDIFTDYDNIIDIGSGSGLPSIPLAIVFNDKKFTLCESKNKKAEFLRLAKDKLELNNIEVKCINAYEIKEKYDTITSRAFSDIATLLKIFNKLKTRKSKLILYKGKKEKIEEELKEVNIQKSKYNIEIKKLESKDKERHIVIISSL</sequence>
<dbReference type="EC" id="2.1.1.-" evidence="6"/>
<dbReference type="InterPro" id="IPR003682">
    <property type="entry name" value="rRNA_ssu_MeTfrase_G"/>
</dbReference>
<dbReference type="GO" id="GO:0005829">
    <property type="term" value="C:cytosol"/>
    <property type="evidence" value="ECO:0007669"/>
    <property type="project" value="TreeGrafter"/>
</dbReference>
<proteinExistence type="inferred from homology"/>
<dbReference type="GO" id="GO:0070043">
    <property type="term" value="F:rRNA (guanine-N7-)-methyltransferase activity"/>
    <property type="evidence" value="ECO:0007669"/>
    <property type="project" value="UniProtKB-UniRule"/>
</dbReference>
<evidence type="ECO:0000313" key="9">
    <source>
        <dbReference type="Proteomes" id="UP000043763"/>
    </source>
</evidence>
<comment type="caution">
    <text evidence="6">Lacks conserved residue(s) required for the propagation of feature annotation.</text>
</comment>